<dbReference type="Proteomes" id="UP000503162">
    <property type="component" value="Chromosome"/>
</dbReference>
<comment type="caution">
    <text evidence="1">Lacks conserved residue(s) required for the propagation of feature annotation.</text>
</comment>
<dbReference type="Gene3D" id="3.40.50.2300">
    <property type="match status" value="1"/>
</dbReference>
<gene>
    <name evidence="3" type="ORF">G9Q37_18910</name>
</gene>
<proteinExistence type="predicted"/>
<sequence length="149" mass="15636">MNGVSLQVMPPQLLLVEPDNLVRNTVAGVCRELELAQVHQAASLSVGVQMLQAQAMDLLLLSLSEADAAIDLIARLRAGGFSSAPDAPVAVMAVATDATTVQRLKALKIRRLLLQPFKIHDVVHTVEALCAHVVPPASAQTLSGSTSTA</sequence>
<dbReference type="KEGG" id="hcz:G9Q37_18910"/>
<evidence type="ECO:0000313" key="3">
    <source>
        <dbReference type="EMBL" id="QIM54082.1"/>
    </source>
</evidence>
<evidence type="ECO:0000313" key="4">
    <source>
        <dbReference type="Proteomes" id="UP000503162"/>
    </source>
</evidence>
<name>A0A6G8ILI7_9BURK</name>
<reference evidence="3 4" key="1">
    <citation type="submission" date="2020-03" db="EMBL/GenBank/DDBJ databases">
        <title>Hydrogenophaga sp. nov. isolated from cyanobacterial mat.</title>
        <authorList>
            <person name="Thorat V."/>
            <person name="Kirdat K."/>
            <person name="Tiwarekar B."/>
            <person name="Costa E.D."/>
            <person name="Yadav A."/>
        </authorList>
    </citation>
    <scope>NUCLEOTIDE SEQUENCE [LARGE SCALE GENOMIC DNA]</scope>
    <source>
        <strain evidence="3 4">BA0156</strain>
    </source>
</reference>
<dbReference type="AlphaFoldDB" id="A0A6G8ILI7"/>
<organism evidence="3 4">
    <name type="scientific">Hydrogenophaga crocea</name>
    <dbReference type="NCBI Taxonomy" id="2716225"/>
    <lineage>
        <taxon>Bacteria</taxon>
        <taxon>Pseudomonadati</taxon>
        <taxon>Pseudomonadota</taxon>
        <taxon>Betaproteobacteria</taxon>
        <taxon>Burkholderiales</taxon>
        <taxon>Comamonadaceae</taxon>
        <taxon>Hydrogenophaga</taxon>
    </lineage>
</organism>
<dbReference type="EMBL" id="CP049989">
    <property type="protein sequence ID" value="QIM54082.1"/>
    <property type="molecule type" value="Genomic_DNA"/>
</dbReference>
<dbReference type="InterPro" id="IPR011006">
    <property type="entry name" value="CheY-like_superfamily"/>
</dbReference>
<keyword evidence="4" id="KW-1185">Reference proteome</keyword>
<dbReference type="SUPFAM" id="SSF52172">
    <property type="entry name" value="CheY-like"/>
    <property type="match status" value="1"/>
</dbReference>
<dbReference type="RefSeq" id="WP_166229708.1">
    <property type="nucleotide sequence ID" value="NZ_CP049989.1"/>
</dbReference>
<protein>
    <recommendedName>
        <fullName evidence="2">Response regulatory domain-containing protein</fullName>
    </recommendedName>
</protein>
<dbReference type="InterPro" id="IPR001789">
    <property type="entry name" value="Sig_transdc_resp-reg_receiver"/>
</dbReference>
<evidence type="ECO:0000259" key="2">
    <source>
        <dbReference type="PROSITE" id="PS50110"/>
    </source>
</evidence>
<dbReference type="PROSITE" id="PS50110">
    <property type="entry name" value="RESPONSE_REGULATORY"/>
    <property type="match status" value="1"/>
</dbReference>
<accession>A0A6G8ILI7</accession>
<dbReference type="GO" id="GO:0000160">
    <property type="term" value="P:phosphorelay signal transduction system"/>
    <property type="evidence" value="ECO:0007669"/>
    <property type="project" value="InterPro"/>
</dbReference>
<evidence type="ECO:0000256" key="1">
    <source>
        <dbReference type="PROSITE-ProRule" id="PRU00169"/>
    </source>
</evidence>
<feature type="domain" description="Response regulatory" evidence="2">
    <location>
        <begin position="12"/>
        <end position="130"/>
    </location>
</feature>